<dbReference type="OrthoDB" id="9801102at2"/>
<dbReference type="PANTHER" id="PTHR40266">
    <property type="entry name" value="TOXIN HIGB-1"/>
    <property type="match status" value="1"/>
</dbReference>
<dbReference type="Pfam" id="PF05015">
    <property type="entry name" value="HigB-like_toxin"/>
    <property type="match status" value="1"/>
</dbReference>
<sequence length="96" mass="11336">MRIKSFAHKGLKRLYEDDDARGVGPALSDKLRKMFLFLDEMENPDELFALPTWKAHVLTGNRRGTWSLSVTANRRLTFHMDQVRREIFDVNLEDYH</sequence>
<dbReference type="EMBL" id="OKRB01000101">
    <property type="protein sequence ID" value="SPE24140.1"/>
    <property type="molecule type" value="Genomic_DNA"/>
</dbReference>
<dbReference type="Proteomes" id="UP000239735">
    <property type="component" value="Unassembled WGS sequence"/>
</dbReference>
<protein>
    <submittedName>
        <fullName evidence="1">Plasmid maintenance system killer</fullName>
    </submittedName>
</protein>
<gene>
    <name evidence="1" type="ORF">SBA5_430019</name>
</gene>
<proteinExistence type="predicted"/>
<evidence type="ECO:0000313" key="1">
    <source>
        <dbReference type="EMBL" id="SPE24140.1"/>
    </source>
</evidence>
<dbReference type="InterPro" id="IPR007711">
    <property type="entry name" value="HigB-1"/>
</dbReference>
<evidence type="ECO:0000313" key="2">
    <source>
        <dbReference type="Proteomes" id="UP000239735"/>
    </source>
</evidence>
<reference evidence="2" key="1">
    <citation type="submission" date="2018-02" db="EMBL/GenBank/DDBJ databases">
        <authorList>
            <person name="Hausmann B."/>
        </authorList>
    </citation>
    <scope>NUCLEOTIDE SEQUENCE [LARGE SCALE GENOMIC DNA]</scope>
    <source>
        <strain evidence="2">Peat soil MAG SbA5</strain>
    </source>
</reference>
<dbReference type="Gene3D" id="3.30.2310.20">
    <property type="entry name" value="RelE-like"/>
    <property type="match status" value="1"/>
</dbReference>
<dbReference type="SUPFAM" id="SSF143011">
    <property type="entry name" value="RelE-like"/>
    <property type="match status" value="1"/>
</dbReference>
<name>A0A2N9LLL1_9BACT</name>
<dbReference type="PANTHER" id="PTHR40266:SF2">
    <property type="entry name" value="TOXIN HIGB-1"/>
    <property type="match status" value="1"/>
</dbReference>
<dbReference type="AlphaFoldDB" id="A0A2N9LLL1"/>
<organism evidence="1 2">
    <name type="scientific">Candidatus Sulfuritelmatomonas gaucii</name>
    <dbReference type="NCBI Taxonomy" id="2043161"/>
    <lineage>
        <taxon>Bacteria</taxon>
        <taxon>Pseudomonadati</taxon>
        <taxon>Acidobacteriota</taxon>
        <taxon>Terriglobia</taxon>
        <taxon>Terriglobales</taxon>
        <taxon>Acidobacteriaceae</taxon>
        <taxon>Candidatus Sulfuritelmatomonas</taxon>
    </lineage>
</organism>
<dbReference type="InterPro" id="IPR035093">
    <property type="entry name" value="RelE/ParE_toxin_dom_sf"/>
</dbReference>
<accession>A0A2N9LLL1</accession>